<evidence type="ECO:0008006" key="3">
    <source>
        <dbReference type="Google" id="ProtNLM"/>
    </source>
</evidence>
<dbReference type="AlphaFoldDB" id="A0A392TPI1"/>
<sequence>MAGRFDFVCDAVPGRTAWRFKVRVARIWEV</sequence>
<evidence type="ECO:0000313" key="2">
    <source>
        <dbReference type="Proteomes" id="UP000265520"/>
    </source>
</evidence>
<evidence type="ECO:0000313" key="1">
    <source>
        <dbReference type="EMBL" id="MCI62808.1"/>
    </source>
</evidence>
<dbReference type="Proteomes" id="UP000265520">
    <property type="component" value="Unassembled WGS sequence"/>
</dbReference>
<reference evidence="1 2" key="1">
    <citation type="journal article" date="2018" name="Front. Plant Sci.">
        <title>Red Clover (Trifolium pratense) and Zigzag Clover (T. medium) - A Picture of Genomic Similarities and Differences.</title>
        <authorList>
            <person name="Dluhosova J."/>
            <person name="Istvanek J."/>
            <person name="Nedelnik J."/>
            <person name="Repkova J."/>
        </authorList>
    </citation>
    <scope>NUCLEOTIDE SEQUENCE [LARGE SCALE GENOMIC DNA]</scope>
    <source>
        <strain evidence="2">cv. 10/8</strain>
        <tissue evidence="1">Leaf</tissue>
    </source>
</reference>
<keyword evidence="2" id="KW-1185">Reference proteome</keyword>
<dbReference type="EMBL" id="LXQA010625764">
    <property type="protein sequence ID" value="MCI62808.1"/>
    <property type="molecule type" value="Genomic_DNA"/>
</dbReference>
<protein>
    <recommendedName>
        <fullName evidence="3">Replication factor A protein</fullName>
    </recommendedName>
</protein>
<proteinExistence type="predicted"/>
<name>A0A392TPI1_9FABA</name>
<accession>A0A392TPI1</accession>
<organism evidence="1 2">
    <name type="scientific">Trifolium medium</name>
    <dbReference type="NCBI Taxonomy" id="97028"/>
    <lineage>
        <taxon>Eukaryota</taxon>
        <taxon>Viridiplantae</taxon>
        <taxon>Streptophyta</taxon>
        <taxon>Embryophyta</taxon>
        <taxon>Tracheophyta</taxon>
        <taxon>Spermatophyta</taxon>
        <taxon>Magnoliopsida</taxon>
        <taxon>eudicotyledons</taxon>
        <taxon>Gunneridae</taxon>
        <taxon>Pentapetalae</taxon>
        <taxon>rosids</taxon>
        <taxon>fabids</taxon>
        <taxon>Fabales</taxon>
        <taxon>Fabaceae</taxon>
        <taxon>Papilionoideae</taxon>
        <taxon>50 kb inversion clade</taxon>
        <taxon>NPAAA clade</taxon>
        <taxon>Hologalegina</taxon>
        <taxon>IRL clade</taxon>
        <taxon>Trifolieae</taxon>
        <taxon>Trifolium</taxon>
    </lineage>
</organism>
<comment type="caution">
    <text evidence="1">The sequence shown here is derived from an EMBL/GenBank/DDBJ whole genome shotgun (WGS) entry which is preliminary data.</text>
</comment>
<feature type="non-terminal residue" evidence="1">
    <location>
        <position position="30"/>
    </location>
</feature>